<dbReference type="Pfam" id="PF07715">
    <property type="entry name" value="Plug"/>
    <property type="match status" value="1"/>
</dbReference>
<comment type="subcellular location">
    <subcellularLocation>
        <location evidence="1 8">Cell outer membrane</location>
        <topology evidence="1 8">Multi-pass membrane protein</topology>
    </subcellularLocation>
</comment>
<reference evidence="12 13" key="1">
    <citation type="submission" date="2020-08" db="EMBL/GenBank/DDBJ databases">
        <title>Genomic Encyclopedia of Type Strains, Phase IV (KMG-IV): sequencing the most valuable type-strain genomes for metagenomic binning, comparative biology and taxonomic classification.</title>
        <authorList>
            <person name="Goeker M."/>
        </authorList>
    </citation>
    <scope>NUCLEOTIDE SEQUENCE [LARGE SCALE GENOMIC DNA]</scope>
    <source>
        <strain evidence="12 13">DSM 25079</strain>
    </source>
</reference>
<dbReference type="GO" id="GO:0009279">
    <property type="term" value="C:cell outer membrane"/>
    <property type="evidence" value="ECO:0007669"/>
    <property type="project" value="UniProtKB-SubCell"/>
</dbReference>
<dbReference type="InterPro" id="IPR036942">
    <property type="entry name" value="Beta-barrel_TonB_sf"/>
</dbReference>
<protein>
    <submittedName>
        <fullName evidence="12">Iron complex outermembrane receptor protein</fullName>
    </submittedName>
</protein>
<dbReference type="PROSITE" id="PS52016">
    <property type="entry name" value="TONB_DEPENDENT_REC_3"/>
    <property type="match status" value="1"/>
</dbReference>
<evidence type="ECO:0000256" key="4">
    <source>
        <dbReference type="ARBA" id="ARBA00022692"/>
    </source>
</evidence>
<keyword evidence="7 8" id="KW-0998">Cell outer membrane</keyword>
<dbReference type="Proteomes" id="UP000549617">
    <property type="component" value="Unassembled WGS sequence"/>
</dbReference>
<gene>
    <name evidence="12" type="ORF">FHS49_002378</name>
</gene>
<dbReference type="PANTHER" id="PTHR47234">
    <property type="match status" value="1"/>
</dbReference>
<dbReference type="Gene3D" id="2.40.170.20">
    <property type="entry name" value="TonB-dependent receptor, beta-barrel domain"/>
    <property type="match status" value="1"/>
</dbReference>
<dbReference type="EMBL" id="JACIJC010000004">
    <property type="protein sequence ID" value="MBB5686354.1"/>
    <property type="molecule type" value="Genomic_DNA"/>
</dbReference>
<feature type="domain" description="TonB-dependent receptor plug" evidence="11">
    <location>
        <begin position="80"/>
        <end position="190"/>
    </location>
</feature>
<evidence type="ECO:0000256" key="2">
    <source>
        <dbReference type="ARBA" id="ARBA00022448"/>
    </source>
</evidence>
<name>A0A7W9AIL7_9SPHN</name>
<keyword evidence="4 8" id="KW-0812">Transmembrane</keyword>
<evidence type="ECO:0000256" key="1">
    <source>
        <dbReference type="ARBA" id="ARBA00004571"/>
    </source>
</evidence>
<sequence>MALEHKEYSITSLLRSSAAPVGLVIALAGFGAGVAQAQEAVAPNAPAGIAEAEDQPDTEIVVTGTLLRGVAPGGSQHLTFSRDDAIASGAVNTSQLIAQIPQSGNFLRRPQAGINGSALSVNRPTLRYLGGNAAGGSSTLVLLDGHRLPGMGIKQTTPDTDAIAAGAIERVEIVTDGGSSTYGADAVGGVINFITRKRFDGVEVRGRYGSGEDYWTWDASATLGKSWDKGSIWLSYNYAKHDILYAADRDYVQNRDWINGIPADLNCAPGNMTIRSALGASTTYGLPSLTAGLGNRCDLQRTKALFPSESRHSVFLGFNVDLSDTVTFDTRLFYANRRSINDGGPLVGSATLTSTNPFYRDSGDANTGRAETVLFNFAPVLGEHNYTRTSLETWGVTNTISARLSDSWEWRALFNYGEGKSEAIGGAAATGVLAAAVTAGRFNPFNLADPINQPVLNAYANYRDYALGRNFLTNGRVVIDGTIATLPGGDIQLGMGFEIMREEYAIKIGQAAITALSSLATNRADRTTKAVFGELSIPIVGTGNRSAGIESLLLSASGRYDHYSDFGGTFNPKIGLTYEPVEWIAFRGNWGRSFQAPSLADSSVASPTTISGGGTVAYAAPGVPVLAGQSQIFLTGGGADLQPQKAQTWSVGADVRLPFARGVSLSATYYDINFRGQIASPPIFNPAAFYAQYPNNYKLYTATGGITAADVQKLAALASNPQAVAAYVADPSNVYSLADLRAQNLTSVFTSGLDFGLKIHENTGFGSIFANIAGNYMLTFEAQASTTSPITSTVSTAPRLNVTATAGAQIGGLRAQATLLHMGGFDVTPNAANLNQSRVDAYKVVNAFVQYDVGGEGAFKDLSFTLNLDNVFDKHPPLYRGALNGAYGFFGFNLGRIVQLGINKRF</sequence>
<comment type="caution">
    <text evidence="12">The sequence shown here is derived from an EMBL/GenBank/DDBJ whole genome shotgun (WGS) entry which is preliminary data.</text>
</comment>
<keyword evidence="3 8" id="KW-1134">Transmembrane beta strand</keyword>
<dbReference type="InterPro" id="IPR039426">
    <property type="entry name" value="TonB-dep_rcpt-like"/>
</dbReference>
<evidence type="ECO:0000259" key="11">
    <source>
        <dbReference type="Pfam" id="PF07715"/>
    </source>
</evidence>
<evidence type="ECO:0000256" key="6">
    <source>
        <dbReference type="ARBA" id="ARBA00023136"/>
    </source>
</evidence>
<evidence type="ECO:0000259" key="10">
    <source>
        <dbReference type="Pfam" id="PF00593"/>
    </source>
</evidence>
<feature type="domain" description="TonB-dependent receptor-like beta-barrel" evidence="10">
    <location>
        <begin position="352"/>
        <end position="871"/>
    </location>
</feature>
<dbReference type="SUPFAM" id="SSF56935">
    <property type="entry name" value="Porins"/>
    <property type="match status" value="1"/>
</dbReference>
<proteinExistence type="inferred from homology"/>
<evidence type="ECO:0000313" key="13">
    <source>
        <dbReference type="Proteomes" id="UP000549617"/>
    </source>
</evidence>
<evidence type="ECO:0000313" key="12">
    <source>
        <dbReference type="EMBL" id="MBB5686354.1"/>
    </source>
</evidence>
<dbReference type="AlphaFoldDB" id="A0A7W9AIL7"/>
<evidence type="ECO:0000256" key="3">
    <source>
        <dbReference type="ARBA" id="ARBA00022452"/>
    </source>
</evidence>
<comment type="similarity">
    <text evidence="8 9">Belongs to the TonB-dependent receptor family.</text>
</comment>
<evidence type="ECO:0000256" key="9">
    <source>
        <dbReference type="RuleBase" id="RU003357"/>
    </source>
</evidence>
<keyword evidence="2 8" id="KW-0813">Transport</keyword>
<accession>A0A7W9AIL7</accession>
<keyword evidence="5 9" id="KW-0798">TonB box</keyword>
<dbReference type="Pfam" id="PF00593">
    <property type="entry name" value="TonB_dep_Rec_b-barrel"/>
    <property type="match status" value="1"/>
</dbReference>
<dbReference type="PANTHER" id="PTHR47234:SF2">
    <property type="entry name" value="TONB-DEPENDENT RECEPTOR"/>
    <property type="match status" value="1"/>
</dbReference>
<evidence type="ECO:0000256" key="5">
    <source>
        <dbReference type="ARBA" id="ARBA00023077"/>
    </source>
</evidence>
<dbReference type="InterPro" id="IPR037066">
    <property type="entry name" value="Plug_dom_sf"/>
</dbReference>
<keyword evidence="6 8" id="KW-0472">Membrane</keyword>
<dbReference type="Gene3D" id="2.170.130.10">
    <property type="entry name" value="TonB-dependent receptor, plug domain"/>
    <property type="match status" value="1"/>
</dbReference>
<evidence type="ECO:0000256" key="7">
    <source>
        <dbReference type="ARBA" id="ARBA00023237"/>
    </source>
</evidence>
<dbReference type="InterPro" id="IPR012910">
    <property type="entry name" value="Plug_dom"/>
</dbReference>
<keyword evidence="12" id="KW-0675">Receptor</keyword>
<dbReference type="InterPro" id="IPR000531">
    <property type="entry name" value="Beta-barrel_TonB"/>
</dbReference>
<evidence type="ECO:0000256" key="8">
    <source>
        <dbReference type="PROSITE-ProRule" id="PRU01360"/>
    </source>
</evidence>
<organism evidence="12 13">
    <name type="scientific">Sphingobium boeckii</name>
    <dbReference type="NCBI Taxonomy" id="1082345"/>
    <lineage>
        <taxon>Bacteria</taxon>
        <taxon>Pseudomonadati</taxon>
        <taxon>Pseudomonadota</taxon>
        <taxon>Alphaproteobacteria</taxon>
        <taxon>Sphingomonadales</taxon>
        <taxon>Sphingomonadaceae</taxon>
        <taxon>Sphingobium</taxon>
    </lineage>
</organism>
<dbReference type="RefSeq" id="WP_184018727.1">
    <property type="nucleotide sequence ID" value="NZ_JACIJC010000004.1"/>
</dbReference>
<keyword evidence="13" id="KW-1185">Reference proteome</keyword>